<dbReference type="PANTHER" id="PTHR13778">
    <property type="entry name" value="GLYCOSYLTRANSFERASE 8 DOMAIN-CONTAINING PROTEIN"/>
    <property type="match status" value="1"/>
</dbReference>
<dbReference type="GO" id="GO:0046872">
    <property type="term" value="F:metal ion binding"/>
    <property type="evidence" value="ECO:0007669"/>
    <property type="project" value="UniProtKB-KW"/>
</dbReference>
<dbReference type="PANTHER" id="PTHR13778:SF47">
    <property type="entry name" value="LIPOPOLYSACCHARIDE 1,3-GALACTOSYLTRANSFERASE"/>
    <property type="match status" value="1"/>
</dbReference>
<keyword evidence="2" id="KW-0808">Transferase</keyword>
<evidence type="ECO:0000256" key="3">
    <source>
        <dbReference type="ARBA" id="ARBA00022723"/>
    </source>
</evidence>
<dbReference type="EMBL" id="DVIU01000165">
    <property type="protein sequence ID" value="HIS36654.1"/>
    <property type="molecule type" value="Genomic_DNA"/>
</dbReference>
<name>A0A9D1EZP1_9BACT</name>
<accession>A0A9D1EZP1</accession>
<dbReference type="AlphaFoldDB" id="A0A9D1EZP1"/>
<keyword evidence="3" id="KW-0479">Metal-binding</keyword>
<dbReference type="Gene3D" id="3.90.550.10">
    <property type="entry name" value="Spore Coat Polysaccharide Biosynthesis Protein SpsA, Chain A"/>
    <property type="match status" value="1"/>
</dbReference>
<gene>
    <name evidence="4" type="ORF">IAC10_08510</name>
</gene>
<comment type="caution">
    <text evidence="4">The sequence shown here is derived from an EMBL/GenBank/DDBJ whole genome shotgun (WGS) entry which is preliminary data.</text>
</comment>
<evidence type="ECO:0000256" key="2">
    <source>
        <dbReference type="ARBA" id="ARBA00022679"/>
    </source>
</evidence>
<organism evidence="4 5">
    <name type="scientific">Candidatus Scatousia excrementigallinarum</name>
    <dbReference type="NCBI Taxonomy" id="2840935"/>
    <lineage>
        <taxon>Bacteria</taxon>
        <taxon>Candidatus Scatousia</taxon>
    </lineage>
</organism>
<evidence type="ECO:0000256" key="1">
    <source>
        <dbReference type="ARBA" id="ARBA00022676"/>
    </source>
</evidence>
<reference evidence="4" key="1">
    <citation type="submission" date="2020-10" db="EMBL/GenBank/DDBJ databases">
        <authorList>
            <person name="Gilroy R."/>
        </authorList>
    </citation>
    <scope>NUCLEOTIDE SEQUENCE</scope>
    <source>
        <strain evidence="4">6276</strain>
    </source>
</reference>
<dbReference type="InterPro" id="IPR050748">
    <property type="entry name" value="Glycosyltrans_8_dom-fam"/>
</dbReference>
<keyword evidence="1" id="KW-0328">Glycosyltransferase</keyword>
<reference evidence="4" key="2">
    <citation type="journal article" date="2021" name="PeerJ">
        <title>Extensive microbial diversity within the chicken gut microbiome revealed by metagenomics and culture.</title>
        <authorList>
            <person name="Gilroy R."/>
            <person name="Ravi A."/>
            <person name="Getino M."/>
            <person name="Pursley I."/>
            <person name="Horton D.L."/>
            <person name="Alikhan N.F."/>
            <person name="Baker D."/>
            <person name="Gharbi K."/>
            <person name="Hall N."/>
            <person name="Watson M."/>
            <person name="Adriaenssens E.M."/>
            <person name="Foster-Nyarko E."/>
            <person name="Jarju S."/>
            <person name="Secka A."/>
            <person name="Antonio M."/>
            <person name="Oren A."/>
            <person name="Chaudhuri R.R."/>
            <person name="La Ragione R."/>
            <person name="Hildebrand F."/>
            <person name="Pallen M.J."/>
        </authorList>
    </citation>
    <scope>NUCLEOTIDE SEQUENCE</scope>
    <source>
        <strain evidence="4">6276</strain>
    </source>
</reference>
<dbReference type="InterPro" id="IPR029044">
    <property type="entry name" value="Nucleotide-diphossugar_trans"/>
</dbReference>
<dbReference type="Proteomes" id="UP000823928">
    <property type="component" value="Unassembled WGS sequence"/>
</dbReference>
<dbReference type="Pfam" id="PF01501">
    <property type="entry name" value="Glyco_transf_8"/>
    <property type="match status" value="1"/>
</dbReference>
<dbReference type="GO" id="GO:0016757">
    <property type="term" value="F:glycosyltransferase activity"/>
    <property type="evidence" value="ECO:0007669"/>
    <property type="project" value="UniProtKB-KW"/>
</dbReference>
<dbReference type="InterPro" id="IPR002495">
    <property type="entry name" value="Glyco_trans_8"/>
</dbReference>
<protein>
    <submittedName>
        <fullName evidence="4">Uncharacterized protein</fullName>
    </submittedName>
</protein>
<proteinExistence type="predicted"/>
<evidence type="ECO:0000313" key="4">
    <source>
        <dbReference type="EMBL" id="HIS36654.1"/>
    </source>
</evidence>
<dbReference type="SUPFAM" id="SSF53448">
    <property type="entry name" value="Nucleotide-diphospho-sugar transferases"/>
    <property type="match status" value="1"/>
</dbReference>
<sequence length="328" mass="38672">MMNIAMGFDSNFAPYAAVTIKSILLHNKNIKFYIMFDNLKQVDMKKIDKLIKSGENCSAEWIDMTGKFDHLSAGDWPSKTVYFPVALPSLCPDNRILFLDADVIVTGNLENFYNQNMDGYYIAGAQDLGMITTYIRNDLLKSNTEGNLNAIDYYKKLFNYNDINDFKNYINGGVVLLNLTALREDNIENKMYESFNRIDFTFNEQDCYNYVCRNKIKLFSMDDVLLILKTHTLQKLPDDIKKEYLTGYNESKKHLIVHFIKKPWMEPEEKIPYKSLFYEIKKQTPYKFHTSSKEIWRFRYSKNAKYLTILGQTFFKEKEQNKVYEEIK</sequence>
<evidence type="ECO:0000313" key="5">
    <source>
        <dbReference type="Proteomes" id="UP000823928"/>
    </source>
</evidence>